<evidence type="ECO:0008006" key="4">
    <source>
        <dbReference type="Google" id="ProtNLM"/>
    </source>
</evidence>
<dbReference type="InterPro" id="IPR011009">
    <property type="entry name" value="Kinase-like_dom_sf"/>
</dbReference>
<dbReference type="Pfam" id="PF06293">
    <property type="entry name" value="Kdo"/>
    <property type="match status" value="1"/>
</dbReference>
<evidence type="ECO:0000256" key="1">
    <source>
        <dbReference type="SAM" id="MobiDB-lite"/>
    </source>
</evidence>
<proteinExistence type="predicted"/>
<dbReference type="SUPFAM" id="SSF56112">
    <property type="entry name" value="Protein kinase-like (PK-like)"/>
    <property type="match status" value="1"/>
</dbReference>
<dbReference type="RefSeq" id="XP_069224818.1">
    <property type="nucleotide sequence ID" value="XM_069378229.1"/>
</dbReference>
<accession>A0AB34K9N3</accession>
<comment type="caution">
    <text evidence="2">The sequence shown here is derived from an EMBL/GenBank/DDBJ whole genome shotgun (WGS) entry which is preliminary data.</text>
</comment>
<dbReference type="GeneID" id="96011067"/>
<dbReference type="AlphaFoldDB" id="A0AB34K9N3"/>
<name>A0AB34K9N3_9PEZI</name>
<evidence type="ECO:0000313" key="2">
    <source>
        <dbReference type="EMBL" id="KAL1581709.1"/>
    </source>
</evidence>
<dbReference type="Gene3D" id="1.10.510.10">
    <property type="entry name" value="Transferase(Phosphotransferase) domain 1"/>
    <property type="match status" value="1"/>
</dbReference>
<feature type="compositionally biased region" description="Low complexity" evidence="1">
    <location>
        <begin position="326"/>
        <end position="348"/>
    </location>
</feature>
<dbReference type="Proteomes" id="UP000803884">
    <property type="component" value="Unassembled WGS sequence"/>
</dbReference>
<dbReference type="EMBL" id="JAAQHG020000234">
    <property type="protein sequence ID" value="KAL1581709.1"/>
    <property type="molecule type" value="Genomic_DNA"/>
</dbReference>
<keyword evidence="3" id="KW-1185">Reference proteome</keyword>
<organism evidence="2 3">
    <name type="scientific">Cladosporium halotolerans</name>
    <dbReference type="NCBI Taxonomy" id="1052096"/>
    <lineage>
        <taxon>Eukaryota</taxon>
        <taxon>Fungi</taxon>
        <taxon>Dikarya</taxon>
        <taxon>Ascomycota</taxon>
        <taxon>Pezizomycotina</taxon>
        <taxon>Dothideomycetes</taxon>
        <taxon>Dothideomycetidae</taxon>
        <taxon>Cladosporiales</taxon>
        <taxon>Cladosporiaceae</taxon>
        <taxon>Cladosporium</taxon>
    </lineage>
</organism>
<feature type="compositionally biased region" description="Low complexity" evidence="1">
    <location>
        <begin position="357"/>
        <end position="375"/>
    </location>
</feature>
<reference evidence="2 3" key="1">
    <citation type="journal article" date="2020" name="Microbiol. Resour. Announc.">
        <title>Draft Genome Sequence of a Cladosporium Species Isolated from the Mesophotic Ascidian Didemnum maculosum.</title>
        <authorList>
            <person name="Gioti A."/>
            <person name="Siaperas R."/>
            <person name="Nikolaivits E."/>
            <person name="Le Goff G."/>
            <person name="Ouazzani J."/>
            <person name="Kotoulas G."/>
            <person name="Topakas E."/>
        </authorList>
    </citation>
    <scope>NUCLEOTIDE SEQUENCE [LARGE SCALE GENOMIC DNA]</scope>
    <source>
        <strain evidence="2 3">TM138-S3</strain>
    </source>
</reference>
<evidence type="ECO:0000313" key="3">
    <source>
        <dbReference type="Proteomes" id="UP000803884"/>
    </source>
</evidence>
<protein>
    <recommendedName>
        <fullName evidence="4">Protein kinase domain-containing protein</fullName>
    </recommendedName>
</protein>
<sequence length="617" mass="68156">MSGKSENPGWKLDKPAGADAPRLFSPVIALEDLGRSLRRNPISSEKDLEFIEQSGKDRHVQDVASALCSIPAACKELRLGHGLRFDNHANALDDEAAEVRETDVKSGRMQPDQFCVNRLNDSTSTLLMTVEYKPPHKLSVENLCAGLRPMDVWDEVVNSETVPTETAEKLTYNAMRLTGAALVQEYHVMIQEGLAYSYISTGIALVFLYVPEDEPSRLYYHLCVPNKDVPSVGDESHHYPLTAVARLLCFTLMCCATSLRSNAWRNEAKKILRVWATDFEHARSQIPEEQLNQTPPGSEYVPSSPIGSPDGGIRRRSTRSHPVCTPSPGDSTAPDDASASSESDSNATAHHRKRNHSQVASSPPQPSAQRPTTSQPGGGGHTRRMSSSYCTQQCLLGLRDGGALDLGCPNVSDHRRGEETERHEITLAEMVRALQRQLDEDVDSCEPFGVCGRAGAPFKLRCSLYGYTVVGKGTTAELWSRVSREAGFYQILRGVQGSAVPVFLGSIDMAQTYHLHGASDIRHMLLMGWGGEPLTQSQWQEASSTRKAAMKSAHKIYRLGVRHGDLRRENILWNTELKRVLIIDFHKSELINKQTTMLKRKGSTVGSAHVRRPRLGV</sequence>
<gene>
    <name evidence="2" type="ORF">WHR41_09627</name>
</gene>
<feature type="region of interest" description="Disordered" evidence="1">
    <location>
        <begin position="286"/>
        <end position="385"/>
    </location>
</feature>